<proteinExistence type="predicted"/>
<name>A0A0L0VZL7_9BASI</name>
<evidence type="ECO:0000313" key="1">
    <source>
        <dbReference type="EMBL" id="KNF04721.1"/>
    </source>
</evidence>
<comment type="caution">
    <text evidence="1">The sequence shown here is derived from an EMBL/GenBank/DDBJ whole genome shotgun (WGS) entry which is preliminary data.</text>
</comment>
<dbReference type="AlphaFoldDB" id="A0A0L0VZL7"/>
<dbReference type="EMBL" id="AJIL01000011">
    <property type="protein sequence ID" value="KNF04721.1"/>
    <property type="molecule type" value="Genomic_DNA"/>
</dbReference>
<evidence type="ECO:0000313" key="2">
    <source>
        <dbReference type="Proteomes" id="UP000054564"/>
    </source>
</evidence>
<sequence>MYSIGCSVGLAFLFMEPVRTKGKNSLDDFKDVTSHDEDTRIDVLAVTPVCLRVALTMDNLNGYIPTSVDDPNYKAEVVRKIAEKFPVCNCSNLGLGLVGGQLGRGSLQQSKTTTVRPTVPMLGPPCPNHNAQLSSWRLVGPPVGFSPYATLGQPWHSTSNVGGEQDHPARTCLSQRCTNGGLLVINPPPKVAASVGPTLRDNLNLKFQLDKVQQMHIRNFKRFLNDPLSILKDTLFKTLVRKKKPKATKQTCSYPLLIAVHLTQHLISSFDSFYIQTMGPFIEYAASVYFRPVQAQAIMNNINLIAADKTMNTKLIGRVIGGQMLRGQVNYLAQSILDWFGGKFYQSFVQDREAHLLFVEREAAQL</sequence>
<organism evidence="1 2">
    <name type="scientific">Puccinia striiformis f. sp. tritici PST-78</name>
    <dbReference type="NCBI Taxonomy" id="1165861"/>
    <lineage>
        <taxon>Eukaryota</taxon>
        <taxon>Fungi</taxon>
        <taxon>Dikarya</taxon>
        <taxon>Basidiomycota</taxon>
        <taxon>Pucciniomycotina</taxon>
        <taxon>Pucciniomycetes</taxon>
        <taxon>Pucciniales</taxon>
        <taxon>Pucciniaceae</taxon>
        <taxon>Puccinia</taxon>
    </lineage>
</organism>
<gene>
    <name evidence="1" type="ORF">PSTG_02203</name>
</gene>
<accession>A0A0L0VZL7</accession>
<keyword evidence="2" id="KW-1185">Reference proteome</keyword>
<dbReference type="STRING" id="1165861.A0A0L0VZL7"/>
<dbReference type="Proteomes" id="UP000054564">
    <property type="component" value="Unassembled WGS sequence"/>
</dbReference>
<reference evidence="2" key="1">
    <citation type="submission" date="2014-03" db="EMBL/GenBank/DDBJ databases">
        <title>The Genome Sequence of Puccinia striiformis f. sp. tritici PST-78.</title>
        <authorList>
            <consortium name="The Broad Institute Genome Sequencing Platform"/>
            <person name="Cuomo C."/>
            <person name="Hulbert S."/>
            <person name="Chen X."/>
            <person name="Walker B."/>
            <person name="Young S.K."/>
            <person name="Zeng Q."/>
            <person name="Gargeya S."/>
            <person name="Fitzgerald M."/>
            <person name="Haas B."/>
            <person name="Abouelleil A."/>
            <person name="Alvarado L."/>
            <person name="Arachchi H.M."/>
            <person name="Berlin A.M."/>
            <person name="Chapman S.B."/>
            <person name="Goldberg J."/>
            <person name="Griggs A."/>
            <person name="Gujja S."/>
            <person name="Hansen M."/>
            <person name="Howarth C."/>
            <person name="Imamovic A."/>
            <person name="Larimer J."/>
            <person name="McCowan C."/>
            <person name="Montmayeur A."/>
            <person name="Murphy C."/>
            <person name="Neiman D."/>
            <person name="Pearson M."/>
            <person name="Priest M."/>
            <person name="Roberts A."/>
            <person name="Saif S."/>
            <person name="Shea T."/>
            <person name="Sisk P."/>
            <person name="Sykes S."/>
            <person name="Wortman J."/>
            <person name="Nusbaum C."/>
            <person name="Birren B."/>
        </authorList>
    </citation>
    <scope>NUCLEOTIDE SEQUENCE [LARGE SCALE GENOMIC DNA]</scope>
    <source>
        <strain evidence="2">race PST-78</strain>
    </source>
</reference>
<protein>
    <submittedName>
        <fullName evidence="1">Uncharacterized protein</fullName>
    </submittedName>
</protein>